<evidence type="ECO:0000313" key="2">
    <source>
        <dbReference type="EMBL" id="PXY82630.1"/>
    </source>
</evidence>
<organism evidence="2 3">
    <name type="scientific">Bifidobacterium asteroides</name>
    <dbReference type="NCBI Taxonomy" id="1684"/>
    <lineage>
        <taxon>Bacteria</taxon>
        <taxon>Bacillati</taxon>
        <taxon>Actinomycetota</taxon>
        <taxon>Actinomycetes</taxon>
        <taxon>Bifidobacteriales</taxon>
        <taxon>Bifidobacteriaceae</taxon>
        <taxon>Bifidobacterium</taxon>
    </lineage>
</organism>
<dbReference type="RefSeq" id="WP_110451904.1">
    <property type="nucleotide sequence ID" value="NZ_QGLL01000006.1"/>
</dbReference>
<proteinExistence type="inferred from homology"/>
<protein>
    <submittedName>
        <fullName evidence="2">ArsC family transcriptional regulator</fullName>
    </submittedName>
</protein>
<comment type="caution">
    <text evidence="2">The sequence shown here is derived from an EMBL/GenBank/DDBJ whole genome shotgun (WGS) entry which is preliminary data.</text>
</comment>
<dbReference type="PROSITE" id="PS51353">
    <property type="entry name" value="ARSC"/>
    <property type="match status" value="1"/>
</dbReference>
<dbReference type="InterPro" id="IPR036249">
    <property type="entry name" value="Thioredoxin-like_sf"/>
</dbReference>
<dbReference type="Pfam" id="PF03960">
    <property type="entry name" value="ArsC"/>
    <property type="match status" value="1"/>
</dbReference>
<evidence type="ECO:0000313" key="3">
    <source>
        <dbReference type="Proteomes" id="UP000247744"/>
    </source>
</evidence>
<dbReference type="SUPFAM" id="SSF52833">
    <property type="entry name" value="Thioredoxin-like"/>
    <property type="match status" value="1"/>
</dbReference>
<gene>
    <name evidence="2" type="ORF">DKK75_02560</name>
</gene>
<dbReference type="AlphaFoldDB" id="A0A318M6L7"/>
<dbReference type="CDD" id="cd03036">
    <property type="entry name" value="ArsC_like"/>
    <property type="match status" value="1"/>
</dbReference>
<dbReference type="PANTHER" id="PTHR30041">
    <property type="entry name" value="ARSENATE REDUCTASE"/>
    <property type="match status" value="1"/>
</dbReference>
<dbReference type="OrthoDB" id="9803749at2"/>
<dbReference type="PANTHER" id="PTHR30041:SF8">
    <property type="entry name" value="PROTEIN YFFB"/>
    <property type="match status" value="1"/>
</dbReference>
<dbReference type="NCBIfam" id="TIGR01617">
    <property type="entry name" value="arsC_related"/>
    <property type="match status" value="1"/>
</dbReference>
<dbReference type="InterPro" id="IPR006660">
    <property type="entry name" value="Arsenate_reductase-like"/>
</dbReference>
<reference evidence="2 3" key="1">
    <citation type="submission" date="2018-05" db="EMBL/GenBank/DDBJ databases">
        <title>Reference genomes for bee gut microbiota database.</title>
        <authorList>
            <person name="Ellegaard K.M."/>
        </authorList>
    </citation>
    <scope>NUCLEOTIDE SEQUENCE [LARGE SCALE GENOMIC DNA]</scope>
    <source>
        <strain evidence="2 3">ESL0200</strain>
    </source>
</reference>
<dbReference type="InterPro" id="IPR006504">
    <property type="entry name" value="Tscrpt_reg_Spx/MgsR"/>
</dbReference>
<accession>A0A318M6L7</accession>
<dbReference type="EMBL" id="QGLL01000006">
    <property type="protein sequence ID" value="PXY82630.1"/>
    <property type="molecule type" value="Genomic_DNA"/>
</dbReference>
<dbReference type="Proteomes" id="UP000247744">
    <property type="component" value="Unassembled WGS sequence"/>
</dbReference>
<evidence type="ECO:0000256" key="1">
    <source>
        <dbReference type="PROSITE-ProRule" id="PRU01282"/>
    </source>
</evidence>
<comment type="similarity">
    <text evidence="1">Belongs to the ArsC family.</text>
</comment>
<name>A0A318M6L7_9BIFI</name>
<sequence>MTAASTAQSAIPTVEHPLFICYSRCSTCAKARAWLRDHNVDFTERDIKEYRPTQEELSDWLDMSGLPIRRFFNTSGQAYRSQGLSKRLPQMDTKQALQLLSTDGMLVKRPILLDGRHVLVGFRQQQWEDWLADTNENSHNS</sequence>
<dbReference type="Gene3D" id="3.40.30.10">
    <property type="entry name" value="Glutaredoxin"/>
    <property type="match status" value="1"/>
</dbReference>